<gene>
    <name evidence="4" type="ORF">CCMP2556_LOCUS45801</name>
</gene>
<keyword evidence="5" id="KW-1185">Reference proteome</keyword>
<dbReference type="InterPro" id="IPR002048">
    <property type="entry name" value="EF_hand_dom"/>
</dbReference>
<feature type="region of interest" description="Disordered" evidence="2">
    <location>
        <begin position="326"/>
        <end position="372"/>
    </location>
</feature>
<dbReference type="PROSITE" id="PS00018">
    <property type="entry name" value="EF_HAND_1"/>
    <property type="match status" value="1"/>
</dbReference>
<sequence>MGEIRVNLPNKAAWQVTSKKCKAESIADLLAQPGPCGVAQAALAQYEIAAQLAAGRAAAECPLDRLDELAAEDPDHRPRRGKGGKPRIDVLRQLAQQPSEALLELKGTPCLYGPFEPDEDFKGKQHLSHDLVQRGAHVACWERLQAPGGTERSCGSEEWEEPKLKDAGHQLVGLAKGRDKLLKMIGWQWPLLAAAWKPGNALVLGFDEMELLFELMDADGSGSVSPKEFVAGLKKMKGPALGADVVRLIGLAQKQYWRALGFNRRLKVLNEKVQLIPARLNFLGKHCSEEMVERCHSEVRQEDALKQAAQRQLVILEGDEKRRTTYPGLLPAEKKKPLRKAPWEEASEFSDDLPEVELVEESEAGGTKERVH</sequence>
<keyword evidence="1" id="KW-0106">Calcium</keyword>
<comment type="caution">
    <text evidence="4">The sequence shown here is derived from an EMBL/GenBank/DDBJ whole genome shotgun (WGS) entry which is preliminary data.</text>
</comment>
<feature type="domain" description="EF-hand" evidence="3">
    <location>
        <begin position="204"/>
        <end position="239"/>
    </location>
</feature>
<evidence type="ECO:0000259" key="3">
    <source>
        <dbReference type="PROSITE" id="PS50222"/>
    </source>
</evidence>
<dbReference type="InterPro" id="IPR018247">
    <property type="entry name" value="EF_Hand_1_Ca_BS"/>
</dbReference>
<feature type="compositionally biased region" description="Acidic residues" evidence="2">
    <location>
        <begin position="345"/>
        <end position="363"/>
    </location>
</feature>
<accession>A0ABP0R7P5</accession>
<reference evidence="4 5" key="1">
    <citation type="submission" date="2024-02" db="EMBL/GenBank/DDBJ databases">
        <authorList>
            <person name="Chen Y."/>
            <person name="Shah S."/>
            <person name="Dougan E. K."/>
            <person name="Thang M."/>
            <person name="Chan C."/>
        </authorList>
    </citation>
    <scope>NUCLEOTIDE SEQUENCE [LARGE SCALE GENOMIC DNA]</scope>
</reference>
<evidence type="ECO:0000313" key="4">
    <source>
        <dbReference type="EMBL" id="CAK9096313.1"/>
    </source>
</evidence>
<protein>
    <recommendedName>
        <fullName evidence="3">EF-hand domain-containing protein</fullName>
    </recommendedName>
</protein>
<dbReference type="Gene3D" id="1.10.238.10">
    <property type="entry name" value="EF-hand"/>
    <property type="match status" value="1"/>
</dbReference>
<dbReference type="SUPFAM" id="SSF47473">
    <property type="entry name" value="EF-hand"/>
    <property type="match status" value="1"/>
</dbReference>
<dbReference type="Proteomes" id="UP001642484">
    <property type="component" value="Unassembled WGS sequence"/>
</dbReference>
<evidence type="ECO:0000256" key="1">
    <source>
        <dbReference type="ARBA" id="ARBA00022837"/>
    </source>
</evidence>
<name>A0ABP0R7P5_9DINO</name>
<dbReference type="InterPro" id="IPR011992">
    <property type="entry name" value="EF-hand-dom_pair"/>
</dbReference>
<dbReference type="PROSITE" id="PS50222">
    <property type="entry name" value="EF_HAND_2"/>
    <property type="match status" value="1"/>
</dbReference>
<proteinExistence type="predicted"/>
<dbReference type="EMBL" id="CAXAMN010025584">
    <property type="protein sequence ID" value="CAK9096313.1"/>
    <property type="molecule type" value="Genomic_DNA"/>
</dbReference>
<dbReference type="SMART" id="SM00054">
    <property type="entry name" value="EFh"/>
    <property type="match status" value="1"/>
</dbReference>
<evidence type="ECO:0000313" key="5">
    <source>
        <dbReference type="Proteomes" id="UP001642484"/>
    </source>
</evidence>
<evidence type="ECO:0000256" key="2">
    <source>
        <dbReference type="SAM" id="MobiDB-lite"/>
    </source>
</evidence>
<organism evidence="4 5">
    <name type="scientific">Durusdinium trenchii</name>
    <dbReference type="NCBI Taxonomy" id="1381693"/>
    <lineage>
        <taxon>Eukaryota</taxon>
        <taxon>Sar</taxon>
        <taxon>Alveolata</taxon>
        <taxon>Dinophyceae</taxon>
        <taxon>Suessiales</taxon>
        <taxon>Symbiodiniaceae</taxon>
        <taxon>Durusdinium</taxon>
    </lineage>
</organism>